<protein>
    <submittedName>
        <fullName evidence="2">Uncharacterized protein</fullName>
    </submittedName>
</protein>
<organism evidence="2 3">
    <name type="scientific">Trichomonas vaginalis (strain ATCC PRA-98 / G3)</name>
    <dbReference type="NCBI Taxonomy" id="412133"/>
    <lineage>
        <taxon>Eukaryota</taxon>
        <taxon>Metamonada</taxon>
        <taxon>Parabasalia</taxon>
        <taxon>Trichomonadida</taxon>
        <taxon>Trichomonadidae</taxon>
        <taxon>Trichomonas</taxon>
    </lineage>
</organism>
<proteinExistence type="predicted"/>
<dbReference type="VEuPathDB" id="TrichDB:TVAG_027840"/>
<keyword evidence="1" id="KW-0472">Membrane</keyword>
<feature type="transmembrane region" description="Helical" evidence="1">
    <location>
        <begin position="86"/>
        <end position="110"/>
    </location>
</feature>
<accession>A2E523</accession>
<keyword evidence="3" id="KW-1185">Reference proteome</keyword>
<dbReference type="KEGG" id="tva:4770193"/>
<reference evidence="2" key="2">
    <citation type="journal article" date="2007" name="Science">
        <title>Draft genome sequence of the sexually transmitted pathogen Trichomonas vaginalis.</title>
        <authorList>
            <person name="Carlton J.M."/>
            <person name="Hirt R.P."/>
            <person name="Silva J.C."/>
            <person name="Delcher A.L."/>
            <person name="Schatz M."/>
            <person name="Zhao Q."/>
            <person name="Wortman J.R."/>
            <person name="Bidwell S.L."/>
            <person name="Alsmark U.C.M."/>
            <person name="Besteiro S."/>
            <person name="Sicheritz-Ponten T."/>
            <person name="Noel C.J."/>
            <person name="Dacks J.B."/>
            <person name="Foster P.G."/>
            <person name="Simillion C."/>
            <person name="Van de Peer Y."/>
            <person name="Miranda-Saavedra D."/>
            <person name="Barton G.J."/>
            <person name="Westrop G.D."/>
            <person name="Mueller S."/>
            <person name="Dessi D."/>
            <person name="Fiori P.L."/>
            <person name="Ren Q."/>
            <person name="Paulsen I."/>
            <person name="Zhang H."/>
            <person name="Bastida-Corcuera F.D."/>
            <person name="Simoes-Barbosa A."/>
            <person name="Brown M.T."/>
            <person name="Hayes R.D."/>
            <person name="Mukherjee M."/>
            <person name="Okumura C.Y."/>
            <person name="Schneider R."/>
            <person name="Smith A.J."/>
            <person name="Vanacova S."/>
            <person name="Villalvazo M."/>
            <person name="Haas B.J."/>
            <person name="Pertea M."/>
            <person name="Feldblyum T.V."/>
            <person name="Utterback T.R."/>
            <person name="Shu C.L."/>
            <person name="Osoegawa K."/>
            <person name="de Jong P.J."/>
            <person name="Hrdy I."/>
            <person name="Horvathova L."/>
            <person name="Zubacova Z."/>
            <person name="Dolezal P."/>
            <person name="Malik S.B."/>
            <person name="Logsdon J.M. Jr."/>
            <person name="Henze K."/>
            <person name="Gupta A."/>
            <person name="Wang C.C."/>
            <person name="Dunne R.L."/>
            <person name="Upcroft J.A."/>
            <person name="Upcroft P."/>
            <person name="White O."/>
            <person name="Salzberg S.L."/>
            <person name="Tang P."/>
            <person name="Chiu C.-H."/>
            <person name="Lee Y.-S."/>
            <person name="Embley T.M."/>
            <person name="Coombs G.H."/>
            <person name="Mottram J.C."/>
            <person name="Tachezy J."/>
            <person name="Fraser-Liggett C.M."/>
            <person name="Johnson P.J."/>
        </authorList>
    </citation>
    <scope>NUCLEOTIDE SEQUENCE [LARGE SCALE GENOMIC DNA]</scope>
    <source>
        <strain evidence="2">G3</strain>
    </source>
</reference>
<feature type="transmembrane region" description="Helical" evidence="1">
    <location>
        <begin position="20"/>
        <end position="44"/>
    </location>
</feature>
<evidence type="ECO:0000256" key="1">
    <source>
        <dbReference type="SAM" id="Phobius"/>
    </source>
</evidence>
<reference evidence="2" key="1">
    <citation type="submission" date="2006-10" db="EMBL/GenBank/DDBJ databases">
        <authorList>
            <person name="Amadeo P."/>
            <person name="Zhao Q."/>
            <person name="Wortman J."/>
            <person name="Fraser-Liggett C."/>
            <person name="Carlton J."/>
        </authorList>
    </citation>
    <scope>NUCLEOTIDE SEQUENCE</scope>
    <source>
        <strain evidence="2">G3</strain>
    </source>
</reference>
<gene>
    <name evidence="2" type="ORF">TVAG_027840</name>
</gene>
<dbReference type="Proteomes" id="UP000001542">
    <property type="component" value="Unassembled WGS sequence"/>
</dbReference>
<feature type="transmembrane region" description="Helical" evidence="1">
    <location>
        <begin position="56"/>
        <end position="80"/>
    </location>
</feature>
<sequence>MRKIDLNFGIKDPNKQPMRYVMWVFLLFTLMGLPYSVSLSYCALDKFFPIIDIVPGILAVIITTSYIFTLIGMIALYYNFQPKYKSFFLSLSLIFMTIALGTCIAFAFLYSGKKYVDNCIFKFHTFLMDNPNTIEAQWIAAKLNFKQYSNDQKLAIITNYINARSNHACIVIFSIFFVWAITGYCIIYQTYIFPSSTTLVGENTPSGTDKLHFDIV</sequence>
<keyword evidence="1" id="KW-1133">Transmembrane helix</keyword>
<feature type="transmembrane region" description="Helical" evidence="1">
    <location>
        <begin position="168"/>
        <end position="191"/>
    </location>
</feature>
<name>A2E523_TRIV3</name>
<dbReference type="AlphaFoldDB" id="A2E523"/>
<keyword evidence="1" id="KW-0812">Transmembrane</keyword>
<evidence type="ECO:0000313" key="3">
    <source>
        <dbReference type="Proteomes" id="UP000001542"/>
    </source>
</evidence>
<evidence type="ECO:0000313" key="2">
    <source>
        <dbReference type="EMBL" id="EAY12231.1"/>
    </source>
</evidence>
<dbReference type="RefSeq" id="XP_001324454.1">
    <property type="nucleotide sequence ID" value="XM_001324419.1"/>
</dbReference>
<dbReference type="EMBL" id="DS113305">
    <property type="protein sequence ID" value="EAY12231.1"/>
    <property type="molecule type" value="Genomic_DNA"/>
</dbReference>
<dbReference type="InParanoid" id="A2E523"/>
<dbReference type="VEuPathDB" id="TrichDB:TVAGG3_0420560"/>